<name>A0A8S1A2E3_ARCPL</name>
<dbReference type="OrthoDB" id="1645289at2759"/>
<accession>A0A8S1A2E3</accession>
<protein>
    <submittedName>
        <fullName evidence="1">Uncharacterized protein</fullName>
    </submittedName>
</protein>
<sequence>MLVKRILRYLKGTIDKALVYRHTVESPNNLPVERLGHLTKTCTLDLDNESAIKLSHNPKYEYHRRTKHIKFEDGKKRKKHLFMREYANNSELEVKQVPSVRQLADMLTNPLFGPRLEELSEKIGLKRI</sequence>
<organism evidence="1 2">
    <name type="scientific">Arctia plantaginis</name>
    <name type="common">Wood tiger moth</name>
    <name type="synonym">Phalaena plantaginis</name>
    <dbReference type="NCBI Taxonomy" id="874455"/>
    <lineage>
        <taxon>Eukaryota</taxon>
        <taxon>Metazoa</taxon>
        <taxon>Ecdysozoa</taxon>
        <taxon>Arthropoda</taxon>
        <taxon>Hexapoda</taxon>
        <taxon>Insecta</taxon>
        <taxon>Pterygota</taxon>
        <taxon>Neoptera</taxon>
        <taxon>Endopterygota</taxon>
        <taxon>Lepidoptera</taxon>
        <taxon>Glossata</taxon>
        <taxon>Ditrysia</taxon>
        <taxon>Noctuoidea</taxon>
        <taxon>Erebidae</taxon>
        <taxon>Arctiinae</taxon>
        <taxon>Arctia</taxon>
    </lineage>
</organism>
<proteinExistence type="predicted"/>
<keyword evidence="2" id="KW-1185">Reference proteome</keyword>
<dbReference type="Proteomes" id="UP000494106">
    <property type="component" value="Unassembled WGS sequence"/>
</dbReference>
<dbReference type="EMBL" id="CADEBC010000503">
    <property type="protein sequence ID" value="CAB3239947.1"/>
    <property type="molecule type" value="Genomic_DNA"/>
</dbReference>
<reference evidence="1 2" key="1">
    <citation type="submission" date="2020-04" db="EMBL/GenBank/DDBJ databases">
        <authorList>
            <person name="Wallbank WR R."/>
            <person name="Pardo Diaz C."/>
            <person name="Kozak K."/>
            <person name="Martin S."/>
            <person name="Jiggins C."/>
            <person name="Moest M."/>
            <person name="Warren A I."/>
            <person name="Byers J.R.P. K."/>
            <person name="Montejo-Kovacevich G."/>
            <person name="Yen C E."/>
        </authorList>
    </citation>
    <scope>NUCLEOTIDE SEQUENCE [LARGE SCALE GENOMIC DNA]</scope>
</reference>
<gene>
    <name evidence="1" type="ORF">APLA_LOCUS8120</name>
</gene>
<evidence type="ECO:0000313" key="1">
    <source>
        <dbReference type="EMBL" id="CAB3239947.1"/>
    </source>
</evidence>
<dbReference type="AlphaFoldDB" id="A0A8S1A2E3"/>
<comment type="caution">
    <text evidence="1">The sequence shown here is derived from an EMBL/GenBank/DDBJ whole genome shotgun (WGS) entry which is preliminary data.</text>
</comment>
<evidence type="ECO:0000313" key="2">
    <source>
        <dbReference type="Proteomes" id="UP000494106"/>
    </source>
</evidence>